<dbReference type="AlphaFoldDB" id="A0A077M2D4"/>
<dbReference type="RefSeq" id="WP_048555352.1">
    <property type="nucleotide sequence ID" value="NZ_HF570958.1"/>
</dbReference>
<dbReference type="STRING" id="1194083.BN12_2840012"/>
<sequence>MSAAGRLAWGVGRLVLVAGVAAGAVRVAETTSWSADLSTATRSTTTGTSQTTVREAELICPGRELTGIPGVRDVATPGRVTAAAPPAATVTPLLGRPPGAGTLHVGALSAGASTGSAPSPSSVSAGLPASGAVAVGATKGLAPGLVATQEWSTTGTSLRGLVTASCLAPTDDAWLVGGAGAPGRQERLVLANPGANVVTADVALIGASGPVRSPNGTGVVVPAHGRTTILLDALSSTEKSPVAHVTTRGGLVYAALADTWLDGSVPAGADDVTPTAAPGRTVVIPAVALAGQGRLRVAVTGSHEAVVQVRTLSASGGAPLPKGGVATVAGHSVAEFDLSGVPAGTYAVQVTSDEPVVAGAVVFRRSGSGVGDFAWSAAAEPVGVLAGTTFPATSGRPPSRTLGLVSSGATATVAVTVVAKDGRASTRAVGIGEDSTASLALPSGVRAIWVHRTAGTGAVRGAVVSTVPASGSPLISVVGLAPAPLTAASTAVVPLP</sequence>
<gene>
    <name evidence="1" type="ORF">BN12_2840012</name>
</gene>
<dbReference type="EMBL" id="CAJB01000206">
    <property type="protein sequence ID" value="CCH78399.1"/>
    <property type="molecule type" value="Genomic_DNA"/>
</dbReference>
<protein>
    <submittedName>
        <fullName evidence="1">Putative secreted protein</fullName>
    </submittedName>
</protein>
<name>A0A077M2D4_9MICO</name>
<evidence type="ECO:0000313" key="2">
    <source>
        <dbReference type="Proteomes" id="UP000035721"/>
    </source>
</evidence>
<proteinExistence type="predicted"/>
<keyword evidence="2" id="KW-1185">Reference proteome</keyword>
<comment type="caution">
    <text evidence="1">The sequence shown here is derived from an EMBL/GenBank/DDBJ whole genome shotgun (WGS) entry which is preliminary data.</text>
</comment>
<dbReference type="Pfam" id="PF18986">
    <property type="entry name" value="DUF5719"/>
    <property type="match status" value="1"/>
</dbReference>
<dbReference type="OrthoDB" id="5141713at2"/>
<dbReference type="InterPro" id="IPR043777">
    <property type="entry name" value="DUF5719"/>
</dbReference>
<organism evidence="1 2">
    <name type="scientific">Nostocoides japonicum T1-X7</name>
    <dbReference type="NCBI Taxonomy" id="1194083"/>
    <lineage>
        <taxon>Bacteria</taxon>
        <taxon>Bacillati</taxon>
        <taxon>Actinomycetota</taxon>
        <taxon>Actinomycetes</taxon>
        <taxon>Micrococcales</taxon>
        <taxon>Intrasporangiaceae</taxon>
        <taxon>Nostocoides</taxon>
    </lineage>
</organism>
<evidence type="ECO:0000313" key="1">
    <source>
        <dbReference type="EMBL" id="CCH78399.1"/>
    </source>
</evidence>
<dbReference type="Proteomes" id="UP000035721">
    <property type="component" value="Unassembled WGS sequence"/>
</dbReference>
<accession>A0A077M2D4</accession>
<reference evidence="1 2" key="1">
    <citation type="journal article" date="2013" name="ISME J.">
        <title>A metabolic model for members of the genus Tetrasphaera involved in enhanced biological phosphorus removal.</title>
        <authorList>
            <person name="Kristiansen R."/>
            <person name="Nguyen H.T.T."/>
            <person name="Saunders A.M."/>
            <person name="Nielsen J.L."/>
            <person name="Wimmer R."/>
            <person name="Le V.Q."/>
            <person name="McIlroy S.J."/>
            <person name="Petrovski S."/>
            <person name="Seviour R.J."/>
            <person name="Calteau A."/>
            <person name="Nielsen K.L."/>
            <person name="Nielsen P.H."/>
        </authorList>
    </citation>
    <scope>NUCLEOTIDE SEQUENCE [LARGE SCALE GENOMIC DNA]</scope>
    <source>
        <strain evidence="1 2">T1-X7</strain>
    </source>
</reference>